<dbReference type="InterPro" id="IPR012434">
    <property type="entry name" value="DUF1631"/>
</dbReference>
<evidence type="ECO:0000256" key="1">
    <source>
        <dbReference type="SAM" id="MobiDB-lite"/>
    </source>
</evidence>
<organism evidence="2 3">
    <name type="scientific">Piscinibacter gummiphilus</name>
    <dbReference type="NCBI Taxonomy" id="946333"/>
    <lineage>
        <taxon>Bacteria</taxon>
        <taxon>Pseudomonadati</taxon>
        <taxon>Pseudomonadota</taxon>
        <taxon>Betaproteobacteria</taxon>
        <taxon>Burkholderiales</taxon>
        <taxon>Sphaerotilaceae</taxon>
        <taxon>Piscinibacter</taxon>
    </lineage>
</organism>
<reference evidence="2 3" key="1">
    <citation type="submission" date="2016-04" db="EMBL/GenBank/DDBJ databases">
        <title>Complete genome sequence of natural rubber-degrading, novel Gram-negative bacterium, Rhizobacter gummiphilus strain NS21.</title>
        <authorList>
            <person name="Tabata M."/>
            <person name="Kasai D."/>
            <person name="Fukuda M."/>
        </authorList>
    </citation>
    <scope>NUCLEOTIDE SEQUENCE [LARGE SCALE GENOMIC DNA]</scope>
    <source>
        <strain evidence="2 3">NS21</strain>
    </source>
</reference>
<protein>
    <recommendedName>
        <fullName evidence="4">Thymidine phosphorylase</fullName>
    </recommendedName>
</protein>
<dbReference type="KEGG" id="rgu:A4W93_21840"/>
<feature type="region of interest" description="Disordered" evidence="1">
    <location>
        <begin position="851"/>
        <end position="872"/>
    </location>
</feature>
<dbReference type="Proteomes" id="UP000193427">
    <property type="component" value="Chromosome"/>
</dbReference>
<feature type="region of interest" description="Disordered" evidence="1">
    <location>
        <begin position="244"/>
        <end position="310"/>
    </location>
</feature>
<keyword evidence="3" id="KW-1185">Reference proteome</keyword>
<accession>A0A1W6LDM4</accession>
<gene>
    <name evidence="2" type="ORF">A4W93_21840</name>
</gene>
<sequence>MFDMNLTDPRSQAAFDAAINHIRTTTAAVADRVATHLGVLASAATRIFERDALINAQLDLRRNMSTYVLLLGDTLSKRVTREINPQSEPGRRLAETDWQSLSLVNDAEVEERMFADRISQAITHGCEWELRDLSAYTGAMLGIGRADHDRNPLRPEVLGAAVYRAISGITNDQESRKLLARELGAALAKVMPGCYRDIVTDLRARGVTPVSLTVRGVEGPGNEFARDRVISGYDTLHHDTGMSTRAGGFAGSTGSEFDSGALPNHTGPGGHPSTMGTGGARSSWSTQSGPGRGPGQTGAGRFTPRPGVNPQADAELMALIRRLTFLASRPADLTDMQAVPGSGSVSGAATGFGGGADSGVTPFSASRPGPPAMMAVNMIRAHRDELRQASTGTLDHMVIDVVGSLFDQILSDPRVPPQMARQIARLQLPVLRVALADQTFFSSRKHPVRRFVNRIASLALAFEDFESGSGKQFLARVRDLVQEIVEGDFDQMEVYNAKVAALEAFIAQQAKEDVSQASEAVAVVNNKESDLRVQQRYMLQLQTALAPLSLQEYLRNFLAQVWSQALALASRKEGPQSELVQRLRRVGRDLVMSVQPKGSPALRKKFLMQLPPLMKDLNEGLRLIGWPEAAQKEFFGHLLPAHAESLKGQPMTELEYNLLAKQLEAVFNTPVPENDTLLRDVPMSSTGSAPIEPQFTPEEAQRIGLVEESAVNWSGEIDIDLSAGPEVEPVSSDPNTAPADLDIDLSAIGLDINLDAAPDPTEAPTQGAHLIDHVRLGFAYQMNLNDEWQKVRLSYVSPGRAFFVFTRGKRHTETVSLTSRMLSRMCETGRFRAFESAYLMERATARARKQLAALSKGGKERGNTDRAPLGKR</sequence>
<name>A0A1W6LDM4_9BURK</name>
<evidence type="ECO:0000313" key="3">
    <source>
        <dbReference type="Proteomes" id="UP000193427"/>
    </source>
</evidence>
<dbReference type="EMBL" id="CP015118">
    <property type="protein sequence ID" value="ARN22329.1"/>
    <property type="molecule type" value="Genomic_DNA"/>
</dbReference>
<proteinExistence type="predicted"/>
<dbReference type="AlphaFoldDB" id="A0A1W6LDM4"/>
<dbReference type="STRING" id="946333.A4W93_21840"/>
<dbReference type="Pfam" id="PF07793">
    <property type="entry name" value="DUF1631"/>
    <property type="match status" value="1"/>
</dbReference>
<evidence type="ECO:0000313" key="2">
    <source>
        <dbReference type="EMBL" id="ARN22329.1"/>
    </source>
</evidence>
<evidence type="ECO:0008006" key="4">
    <source>
        <dbReference type="Google" id="ProtNLM"/>
    </source>
</evidence>